<dbReference type="SUPFAM" id="SSF47413">
    <property type="entry name" value="lambda repressor-like DNA-binding domains"/>
    <property type="match status" value="1"/>
</dbReference>
<dbReference type="PROSITE" id="PS50943">
    <property type="entry name" value="HTH_CROC1"/>
    <property type="match status" value="1"/>
</dbReference>
<dbReference type="Proteomes" id="UP000613030">
    <property type="component" value="Unassembled WGS sequence"/>
</dbReference>
<feature type="domain" description="HTH cro/C1-type" evidence="2">
    <location>
        <begin position="7"/>
        <end position="61"/>
    </location>
</feature>
<dbReference type="InterPro" id="IPR001387">
    <property type="entry name" value="Cro/C1-type_HTH"/>
</dbReference>
<dbReference type="RefSeq" id="WP_202014792.1">
    <property type="nucleotide sequence ID" value="NZ_JAERRB010000013.1"/>
</dbReference>
<dbReference type="InterPro" id="IPR050807">
    <property type="entry name" value="TransReg_Diox_bact_type"/>
</dbReference>
<accession>A0ABS1KZE0</accession>
<evidence type="ECO:0000313" key="3">
    <source>
        <dbReference type="EMBL" id="MBL0744841.1"/>
    </source>
</evidence>
<organism evidence="3 4">
    <name type="scientific">Chryseolinea lacunae</name>
    <dbReference type="NCBI Taxonomy" id="2801331"/>
    <lineage>
        <taxon>Bacteria</taxon>
        <taxon>Pseudomonadati</taxon>
        <taxon>Bacteroidota</taxon>
        <taxon>Cytophagia</taxon>
        <taxon>Cytophagales</taxon>
        <taxon>Fulvivirgaceae</taxon>
        <taxon>Chryseolinea</taxon>
    </lineage>
</organism>
<dbReference type="SMART" id="SM00530">
    <property type="entry name" value="HTH_XRE"/>
    <property type="match status" value="1"/>
</dbReference>
<gene>
    <name evidence="3" type="ORF">JI741_26645</name>
</gene>
<keyword evidence="4" id="KW-1185">Reference proteome</keyword>
<dbReference type="CDD" id="cd00093">
    <property type="entry name" value="HTH_XRE"/>
    <property type="match status" value="1"/>
</dbReference>
<evidence type="ECO:0000259" key="2">
    <source>
        <dbReference type="PROSITE" id="PS50943"/>
    </source>
</evidence>
<keyword evidence="1" id="KW-0238">DNA-binding</keyword>
<dbReference type="EMBL" id="JAERRB010000013">
    <property type="protein sequence ID" value="MBL0744841.1"/>
    <property type="molecule type" value="Genomic_DNA"/>
</dbReference>
<dbReference type="Pfam" id="PF01381">
    <property type="entry name" value="HTH_3"/>
    <property type="match status" value="1"/>
</dbReference>
<proteinExistence type="predicted"/>
<evidence type="ECO:0000256" key="1">
    <source>
        <dbReference type="ARBA" id="ARBA00023125"/>
    </source>
</evidence>
<dbReference type="InterPro" id="IPR010982">
    <property type="entry name" value="Lambda_DNA-bd_dom_sf"/>
</dbReference>
<dbReference type="PANTHER" id="PTHR46797">
    <property type="entry name" value="HTH-TYPE TRANSCRIPTIONAL REGULATOR"/>
    <property type="match status" value="1"/>
</dbReference>
<comment type="caution">
    <text evidence="3">The sequence shown here is derived from an EMBL/GenBank/DDBJ whole genome shotgun (WGS) entry which is preliminary data.</text>
</comment>
<dbReference type="PANTHER" id="PTHR46797:SF1">
    <property type="entry name" value="METHYLPHOSPHONATE SYNTHASE"/>
    <property type="match status" value="1"/>
</dbReference>
<evidence type="ECO:0000313" key="4">
    <source>
        <dbReference type="Proteomes" id="UP000613030"/>
    </source>
</evidence>
<protein>
    <submittedName>
        <fullName evidence="3">Helix-turn-helix transcriptional regulator</fullName>
    </submittedName>
</protein>
<name>A0ABS1KZE0_9BACT</name>
<dbReference type="Gene3D" id="1.10.260.40">
    <property type="entry name" value="lambda repressor-like DNA-binding domains"/>
    <property type="match status" value="1"/>
</dbReference>
<sequence length="111" mass="12649">MKLGKTIASVRLERGFKQIDLAERSQISKSYLSEIENDTKRPDMEILERICVALNVPIQILVLKATMEEDITDPDKMRLVREIKPLLNELTMALYPDVVEPKSELPAPVTN</sequence>
<reference evidence="3 4" key="1">
    <citation type="submission" date="2021-01" db="EMBL/GenBank/DDBJ databases">
        <title>Chryseolinea sp. Jin1 Genome sequencing and assembly.</title>
        <authorList>
            <person name="Kim I."/>
        </authorList>
    </citation>
    <scope>NUCLEOTIDE SEQUENCE [LARGE SCALE GENOMIC DNA]</scope>
    <source>
        <strain evidence="3 4">Jin1</strain>
    </source>
</reference>